<organism evidence="2">
    <name type="scientific">Oryza nivara</name>
    <name type="common">Indian wild rice</name>
    <name type="synonym">Oryza sativa f. spontanea</name>
    <dbReference type="NCBI Taxonomy" id="4536"/>
    <lineage>
        <taxon>Eukaryota</taxon>
        <taxon>Viridiplantae</taxon>
        <taxon>Streptophyta</taxon>
        <taxon>Embryophyta</taxon>
        <taxon>Tracheophyta</taxon>
        <taxon>Spermatophyta</taxon>
        <taxon>Magnoliopsida</taxon>
        <taxon>Liliopsida</taxon>
        <taxon>Poales</taxon>
        <taxon>Poaceae</taxon>
        <taxon>BOP clade</taxon>
        <taxon>Oryzoideae</taxon>
        <taxon>Oryzeae</taxon>
        <taxon>Oryzinae</taxon>
        <taxon>Oryza</taxon>
    </lineage>
</organism>
<feature type="domain" description="DUF3778" evidence="1">
    <location>
        <begin position="192"/>
        <end position="240"/>
    </location>
</feature>
<dbReference type="HOGENOM" id="CLU_064392_0_0_1"/>
<protein>
    <recommendedName>
        <fullName evidence="1">DUF3778 domain-containing protein</fullName>
    </recommendedName>
</protein>
<proteinExistence type="predicted"/>
<reference evidence="2" key="1">
    <citation type="submission" date="2015-04" db="UniProtKB">
        <authorList>
            <consortium name="EnsemblPlants"/>
        </authorList>
    </citation>
    <scope>IDENTIFICATION</scope>
    <source>
        <strain evidence="2">SL10</strain>
    </source>
</reference>
<reference evidence="2" key="2">
    <citation type="submission" date="2018-04" db="EMBL/GenBank/DDBJ databases">
        <title>OnivRS2 (Oryza nivara Reference Sequence Version 2).</title>
        <authorList>
            <person name="Zhang J."/>
            <person name="Kudrna D."/>
            <person name="Lee S."/>
            <person name="Talag J."/>
            <person name="Rajasekar S."/>
            <person name="Welchert J."/>
            <person name="Hsing Y.-I."/>
            <person name="Wing R.A."/>
        </authorList>
    </citation>
    <scope>NUCLEOTIDE SEQUENCE [LARGE SCALE GENOMIC DNA]</scope>
    <source>
        <strain evidence="2">SL10</strain>
    </source>
</reference>
<dbReference type="Proteomes" id="UP000006591">
    <property type="component" value="Chromosome 7"/>
</dbReference>
<dbReference type="Pfam" id="PF12620">
    <property type="entry name" value="DUF3778"/>
    <property type="match status" value="1"/>
</dbReference>
<evidence type="ECO:0000313" key="2">
    <source>
        <dbReference type="EnsemblPlants" id="ONIVA07G02530.1"/>
    </source>
</evidence>
<dbReference type="STRING" id="4536.A0A0E0HWY5"/>
<dbReference type="AlphaFoldDB" id="A0A0E0HWY5"/>
<evidence type="ECO:0000313" key="3">
    <source>
        <dbReference type="Proteomes" id="UP000006591"/>
    </source>
</evidence>
<dbReference type="EnsemblPlants" id="ONIVA07G02530.1">
    <property type="protein sequence ID" value="ONIVA07G02530.1"/>
    <property type="gene ID" value="ONIVA07G02530"/>
</dbReference>
<name>A0A0E0HWY5_ORYNI</name>
<evidence type="ECO:0000259" key="1">
    <source>
        <dbReference type="Pfam" id="PF12620"/>
    </source>
</evidence>
<keyword evidence="3" id="KW-1185">Reference proteome</keyword>
<sequence length="337" mass="36263">MSRLVTFKRRALVAGGDDCQSWSYDLKGRIFFLCWCRTCWSALCADGGCLGSPDGAASYSGGGGLGSLGAGALCGGSGLEISGDVAPSDNLGSPSVAALCGAVASCDSLGALRTTAPCAGDTLSCCFSATVKTLCGCGILFLQSEGYFFVGSLLLFICCGPLQFYNPAAILGRLQRQKFYRNHLISHVMWTTCSTESCFLLLQNNSIHVGSIIRVEQSLLLRSNERLHGTNLLSPVIPTPKSTAQQQTSDLCRFRGDSCSSLPVCQAVCMSMEAKGFNRRGFAAELCRSDSLLLFCFIRKFASLEWLLSTLLEMVSWLKLYQCAMYWGISPKFCLVE</sequence>
<accession>A0A0E0HWY5</accession>
<dbReference type="InterPro" id="IPR022256">
    <property type="entry name" value="DUF3778"/>
</dbReference>
<dbReference type="Gramene" id="ONIVA07G02530.1">
    <property type="protein sequence ID" value="ONIVA07G02530.1"/>
    <property type="gene ID" value="ONIVA07G02530"/>
</dbReference>
<dbReference type="OMA" id="CRTCWSA"/>